<dbReference type="InterPro" id="IPR006597">
    <property type="entry name" value="Sel1-like"/>
</dbReference>
<organism evidence="2 3">
    <name type="scientific">Sphingobacterium micropteri</name>
    <dbReference type="NCBI Taxonomy" id="2763501"/>
    <lineage>
        <taxon>Bacteria</taxon>
        <taxon>Pseudomonadati</taxon>
        <taxon>Bacteroidota</taxon>
        <taxon>Sphingobacteriia</taxon>
        <taxon>Sphingobacteriales</taxon>
        <taxon>Sphingobacteriaceae</taxon>
        <taxon>Sphingobacterium</taxon>
    </lineage>
</organism>
<evidence type="ECO:0000313" key="3">
    <source>
        <dbReference type="Proteomes" id="UP000602759"/>
    </source>
</evidence>
<gene>
    <name evidence="2" type="ORF">H8B06_13815</name>
</gene>
<dbReference type="Proteomes" id="UP000602759">
    <property type="component" value="Unassembled WGS sequence"/>
</dbReference>
<keyword evidence="1" id="KW-0732">Signal</keyword>
<dbReference type="EMBL" id="JACOIK010000009">
    <property type="protein sequence ID" value="MBD1433910.1"/>
    <property type="molecule type" value="Genomic_DNA"/>
</dbReference>
<feature type="chain" id="PRO_5045715040" evidence="1">
    <location>
        <begin position="22"/>
        <end position="587"/>
    </location>
</feature>
<dbReference type="SUPFAM" id="SSF81901">
    <property type="entry name" value="HCP-like"/>
    <property type="match status" value="3"/>
</dbReference>
<sequence>MKPLYTTLLLCWLALSVGAQSQSDYTGFLEGALSAAKQGDEKAFQTRLRYFATAIERSNIAPQNLNKANQDLYREAMYEAAVKEFELSEQQSKQLLAFLMHNIEDSPANMASLGFVYNNGYGVAKNLQEAMRWYRKAADLGNPRAQTNLGLSYRNGEGVAQDYTEALRLFHLAAAQGYANGQNSLGTMYEYGYGVSQDYKEAVRLYLISANQGNEYAQNNLGNMYYNGRGVSQDYEEAIKWYLKAAAQGHTAGINNVGLAYRKGHGVTQDYSEAMRWYLKSVDLGNTSAMVTIGYMYNVGEGVTKNDVEAVKWYRKAAELGDETAQTNLGIMYDNGDGVEKDQREAHRWYLKAANQGHAGAQYSVAYNYDEGFGVDAINWETAVEWYRKSTENGHTVAKRKLGEFYMFGVGGLAQDQQRAERLFKEAADEGDKLSASYLEVIRDIKNRKYYTINQSTKGNKLFMTAEHMENHCKEQPWGITKHGSSWTVGISYEARAENSSVQIWPAERANLDDPTVIDAIRFTNYTACSPMQEKTAYHATGVSMGKEYGYRAIAYMYVNGYFKGDYPETLTIKVPYIVCWKPQNEY</sequence>
<dbReference type="Gene3D" id="1.25.40.10">
    <property type="entry name" value="Tetratricopeptide repeat domain"/>
    <property type="match status" value="2"/>
</dbReference>
<comment type="caution">
    <text evidence="2">The sequence shown here is derived from an EMBL/GenBank/DDBJ whole genome shotgun (WGS) entry which is preliminary data.</text>
</comment>
<dbReference type="PANTHER" id="PTHR11102">
    <property type="entry name" value="SEL-1-LIKE PROTEIN"/>
    <property type="match status" value="1"/>
</dbReference>
<reference evidence="2 3" key="1">
    <citation type="submission" date="2020-08" db="EMBL/GenBank/DDBJ databases">
        <title>Sphingobacterium sp. DN00404 isolated from aquaculture water.</title>
        <authorList>
            <person name="Zhang M."/>
        </authorList>
    </citation>
    <scope>NUCLEOTIDE SEQUENCE [LARGE SCALE GENOMIC DNA]</scope>
    <source>
        <strain evidence="2 3">DN00404</strain>
    </source>
</reference>
<dbReference type="PANTHER" id="PTHR11102:SF160">
    <property type="entry name" value="ERAD-ASSOCIATED E3 UBIQUITIN-PROTEIN LIGASE COMPONENT HRD3"/>
    <property type="match status" value="1"/>
</dbReference>
<accession>A0ABR7YRE1</accession>
<dbReference type="InterPro" id="IPR011990">
    <property type="entry name" value="TPR-like_helical_dom_sf"/>
</dbReference>
<protein>
    <submittedName>
        <fullName evidence="2">Sel1 repeat family protein</fullName>
    </submittedName>
</protein>
<dbReference type="InterPro" id="IPR050767">
    <property type="entry name" value="Sel1_AlgK"/>
</dbReference>
<feature type="signal peptide" evidence="1">
    <location>
        <begin position="1"/>
        <end position="21"/>
    </location>
</feature>
<dbReference type="Pfam" id="PF08238">
    <property type="entry name" value="Sel1"/>
    <property type="match status" value="9"/>
</dbReference>
<dbReference type="SMART" id="SM00671">
    <property type="entry name" value="SEL1"/>
    <property type="match status" value="9"/>
</dbReference>
<dbReference type="RefSeq" id="WP_190994853.1">
    <property type="nucleotide sequence ID" value="NZ_JACOIK010000009.1"/>
</dbReference>
<evidence type="ECO:0000313" key="2">
    <source>
        <dbReference type="EMBL" id="MBD1433910.1"/>
    </source>
</evidence>
<keyword evidence="3" id="KW-1185">Reference proteome</keyword>
<proteinExistence type="predicted"/>
<evidence type="ECO:0000256" key="1">
    <source>
        <dbReference type="SAM" id="SignalP"/>
    </source>
</evidence>
<name>A0ABR7YRE1_9SPHI</name>